<evidence type="ECO:0000259" key="2">
    <source>
        <dbReference type="Pfam" id="PF13205"/>
    </source>
</evidence>
<dbReference type="InterPro" id="IPR014756">
    <property type="entry name" value="Ig_E-set"/>
</dbReference>
<name>A0ABS0ICN0_9BACT</name>
<comment type="caution">
    <text evidence="4">The sequence shown here is derived from an EMBL/GenBank/DDBJ whole genome shotgun (WGS) entry which is preliminary data.</text>
</comment>
<dbReference type="Pfam" id="PF18962">
    <property type="entry name" value="Por_Secre_tail"/>
    <property type="match status" value="1"/>
</dbReference>
<keyword evidence="1" id="KW-0732">Signal</keyword>
<feature type="domain" description="SbsA Ig-like" evidence="2">
    <location>
        <begin position="2"/>
        <end position="93"/>
    </location>
</feature>
<feature type="domain" description="Secretion system C-terminal sorting" evidence="3">
    <location>
        <begin position="581"/>
        <end position="658"/>
    </location>
</feature>
<dbReference type="InterPro" id="IPR028994">
    <property type="entry name" value="Integrin_alpha_N"/>
</dbReference>
<dbReference type="NCBIfam" id="TIGR04183">
    <property type="entry name" value="Por_Secre_tail"/>
    <property type="match status" value="1"/>
</dbReference>
<dbReference type="InterPro" id="IPR026444">
    <property type="entry name" value="Secre_tail"/>
</dbReference>
<dbReference type="Proteomes" id="UP000597617">
    <property type="component" value="Unassembled WGS sequence"/>
</dbReference>
<protein>
    <submittedName>
        <fullName evidence="4">VCBS repeat-containing protein</fullName>
    </submittedName>
</protein>
<sequence>MQPGRSAVAAPRTAPVSITLSQAVASVSAGTVEVHSVRAGGRKAGTFSANGSTIVFAPTTPFLPGETVQVTVPATVQSTGGIAAIPYCYQFTTGVDGFGGGTFAPPAAKPSLVPVATGPSSLVLGDVDGDGDLDLLVGTGENVVSVRLNSGLNSGNFVSASQSADFPLGSSPGLVRLALGDIDGDTDLDLLATLVNGSLAIRLNNGVNSGFFVPPNQASVSVGSVPVGLALGDIDGDGDLDVLTANAGSNTVSIRRNDGVNSGVFWVGANSAEVSVGTVPSQVLLGDIDGDGDLDLVAICAGNTNVASVRLNSGLNSGTFGAPTANADFSLGAFTRNATLGDINNDGYPDLVVSKGGATDGVDTWLNNMGNGFSAFQSMGVSRHPLDIALGDVDGDGDLDMLIGNDNNTATVTLRLNAGLGSGIFVEPVFTAEPGVGASFPWAVALGDVDGDGTLDLITANNNNSGSGSGGGSGTVSVRLNQLSSLHTALNPASGSIGAAILLRGTDVTRASAVSFNGTPVPAGDFSVVSPTLLRVRVPGGATSGPVTITTPQGILTSSTQFIVSSALATAPQRPTAGLLVYPSPSHGRLTVVVPPVAGVATAHITLLNMLGQTMQQRQVSLPAGGAQVNLDGSQLSAGIYVVRLQAGVHTETRHVVIE</sequence>
<gene>
    <name evidence="4" type="ORF">I2I05_01745</name>
</gene>
<organism evidence="4 5">
    <name type="scientific">Hymenobacter jeongseonensis</name>
    <dbReference type="NCBI Taxonomy" id="2791027"/>
    <lineage>
        <taxon>Bacteria</taxon>
        <taxon>Pseudomonadati</taxon>
        <taxon>Bacteroidota</taxon>
        <taxon>Cytophagia</taxon>
        <taxon>Cytophagales</taxon>
        <taxon>Hymenobacteraceae</taxon>
        <taxon>Hymenobacter</taxon>
    </lineage>
</organism>
<proteinExistence type="predicted"/>
<evidence type="ECO:0000256" key="1">
    <source>
        <dbReference type="ARBA" id="ARBA00022729"/>
    </source>
</evidence>
<dbReference type="Gene3D" id="2.130.10.130">
    <property type="entry name" value="Integrin alpha, N-terminal"/>
    <property type="match status" value="2"/>
</dbReference>
<accession>A0ABS0ICN0</accession>
<dbReference type="Pfam" id="PF13205">
    <property type="entry name" value="Big_5"/>
    <property type="match status" value="1"/>
</dbReference>
<dbReference type="InterPro" id="IPR013517">
    <property type="entry name" value="FG-GAP"/>
</dbReference>
<reference evidence="4 5" key="1">
    <citation type="submission" date="2020-11" db="EMBL/GenBank/DDBJ databases">
        <authorList>
            <person name="Kim M.K."/>
        </authorList>
    </citation>
    <scope>NUCLEOTIDE SEQUENCE [LARGE SCALE GENOMIC DNA]</scope>
    <source>
        <strain evidence="4 5">BT683</strain>
    </source>
</reference>
<keyword evidence="5" id="KW-1185">Reference proteome</keyword>
<dbReference type="SUPFAM" id="SSF69318">
    <property type="entry name" value="Integrin alpha N-terminal domain"/>
    <property type="match status" value="2"/>
</dbReference>
<dbReference type="InterPro" id="IPR032812">
    <property type="entry name" value="SbsA_Ig"/>
</dbReference>
<evidence type="ECO:0000313" key="5">
    <source>
        <dbReference type="Proteomes" id="UP000597617"/>
    </source>
</evidence>
<dbReference type="EMBL" id="JADQDQ010000001">
    <property type="protein sequence ID" value="MBF9236107.1"/>
    <property type="molecule type" value="Genomic_DNA"/>
</dbReference>
<evidence type="ECO:0000313" key="4">
    <source>
        <dbReference type="EMBL" id="MBF9236107.1"/>
    </source>
</evidence>
<dbReference type="InterPro" id="IPR013783">
    <property type="entry name" value="Ig-like_fold"/>
</dbReference>
<dbReference type="PANTHER" id="PTHR46580">
    <property type="entry name" value="SENSOR KINASE-RELATED"/>
    <property type="match status" value="1"/>
</dbReference>
<dbReference type="Gene3D" id="2.60.40.10">
    <property type="entry name" value="Immunoglobulins"/>
    <property type="match status" value="1"/>
</dbReference>
<dbReference type="SUPFAM" id="SSF81296">
    <property type="entry name" value="E set domains"/>
    <property type="match status" value="1"/>
</dbReference>
<dbReference type="Pfam" id="PF13517">
    <property type="entry name" value="FG-GAP_3"/>
    <property type="match status" value="3"/>
</dbReference>
<evidence type="ECO:0000259" key="3">
    <source>
        <dbReference type="Pfam" id="PF18962"/>
    </source>
</evidence>